<evidence type="ECO:0000313" key="3">
    <source>
        <dbReference type="Proteomes" id="UP000231267"/>
    </source>
</evidence>
<evidence type="ECO:0000259" key="1">
    <source>
        <dbReference type="Pfam" id="PF07238"/>
    </source>
</evidence>
<dbReference type="Gene3D" id="2.40.10.220">
    <property type="entry name" value="predicted glycosyltransferase like domains"/>
    <property type="match status" value="1"/>
</dbReference>
<proteinExistence type="predicted"/>
<organism evidence="2 3">
    <name type="scientific">Candidatus Taenaricola geysiri</name>
    <dbReference type="NCBI Taxonomy" id="1974752"/>
    <lineage>
        <taxon>Bacteria</taxon>
        <taxon>Pseudomonadati</taxon>
        <taxon>Candidatus Omnitrophota</taxon>
        <taxon>Candidatus Taenaricola</taxon>
    </lineage>
</organism>
<comment type="caution">
    <text evidence="2">The sequence shown here is derived from an EMBL/GenBank/DDBJ whole genome shotgun (WGS) entry which is preliminary data.</text>
</comment>
<reference evidence="2 3" key="1">
    <citation type="submission" date="2017-09" db="EMBL/GenBank/DDBJ databases">
        <title>Depth-based differentiation of microbial function through sediment-hosted aquifers and enrichment of novel symbionts in the deep terrestrial subsurface.</title>
        <authorList>
            <person name="Probst A.J."/>
            <person name="Ladd B."/>
            <person name="Jarett J.K."/>
            <person name="Geller-Mcgrath D.E."/>
            <person name="Sieber C.M."/>
            <person name="Emerson J.B."/>
            <person name="Anantharaman K."/>
            <person name="Thomas B.C."/>
            <person name="Malmstrom R."/>
            <person name="Stieglmeier M."/>
            <person name="Klingl A."/>
            <person name="Woyke T."/>
            <person name="Ryan C.M."/>
            <person name="Banfield J.F."/>
        </authorList>
    </citation>
    <scope>NUCLEOTIDE SEQUENCE [LARGE SCALE GENOMIC DNA]</scope>
    <source>
        <strain evidence="2">CG12_big_fil_rev_8_21_14_0_65_43_15</strain>
    </source>
</reference>
<dbReference type="Pfam" id="PF07238">
    <property type="entry name" value="PilZ"/>
    <property type="match status" value="1"/>
</dbReference>
<dbReference type="EMBL" id="PFGP01000107">
    <property type="protein sequence ID" value="PIW66147.1"/>
    <property type="molecule type" value="Genomic_DNA"/>
</dbReference>
<feature type="domain" description="PilZ" evidence="1">
    <location>
        <begin position="11"/>
        <end position="120"/>
    </location>
</feature>
<dbReference type="GO" id="GO:0035438">
    <property type="term" value="F:cyclic-di-GMP binding"/>
    <property type="evidence" value="ECO:0007669"/>
    <property type="project" value="InterPro"/>
</dbReference>
<sequence length="127" mass="14448">MPEQANPNIARRRFPRVHLRAFAQITSDARHDIDKEFNAECINISEGGCCLEIGDLLSGQDIDFGVKVSIEFPDGDPHFVTTGKIAWLKEEDVEIVTKYLVGIEFNRLTKEQISRIKKYAQSQLEAR</sequence>
<dbReference type="InterPro" id="IPR009875">
    <property type="entry name" value="PilZ_domain"/>
</dbReference>
<dbReference type="SUPFAM" id="SSF141371">
    <property type="entry name" value="PilZ domain-like"/>
    <property type="match status" value="1"/>
</dbReference>
<gene>
    <name evidence="2" type="ORF">COW11_04595</name>
</gene>
<protein>
    <recommendedName>
        <fullName evidence="1">PilZ domain-containing protein</fullName>
    </recommendedName>
</protein>
<name>A0A2J0LQN0_9BACT</name>
<dbReference type="AlphaFoldDB" id="A0A2J0LQN0"/>
<evidence type="ECO:0000313" key="2">
    <source>
        <dbReference type="EMBL" id="PIW66147.1"/>
    </source>
</evidence>
<dbReference type="Proteomes" id="UP000231267">
    <property type="component" value="Unassembled WGS sequence"/>
</dbReference>
<accession>A0A2J0LQN0</accession>